<proteinExistence type="predicted"/>
<sequence>MKLGVLDECVGDIANRKKPGKCFLECRNINSVCQIFFLSKVSTGLTFLLPSEQVRNGAMLLLLQIRPFHMLYHPDAMKVPQVLAGSTQVRRYRIRLFRGVAVLAVPNFVV</sequence>
<dbReference type="HOGENOM" id="CLU_2171218_0_0_1"/>
<dbReference type="Proteomes" id="UP000030766">
    <property type="component" value="Unassembled WGS sequence"/>
</dbReference>
<reference evidence="1" key="1">
    <citation type="submission" date="2011-06" db="EMBL/GenBank/DDBJ databases">
        <title>The Genome Sequence of Fusarium oxysporum Fo47.</title>
        <authorList>
            <consortium name="The Broad Institute Genome Sequencing Platform"/>
            <person name="Ma L.-J."/>
            <person name="Gale L.R."/>
            <person name="Schwartz D.C."/>
            <person name="Zhou S."/>
            <person name="Corby-Kistler H."/>
            <person name="Young S.K."/>
            <person name="Zeng Q."/>
            <person name="Gargeya S."/>
            <person name="Fitzgerald M."/>
            <person name="Haas B."/>
            <person name="Abouelleil A."/>
            <person name="Alvarado L."/>
            <person name="Arachchi H.M."/>
            <person name="Berlin A."/>
            <person name="Brown A."/>
            <person name="Chapman S.B."/>
            <person name="Chen Z."/>
            <person name="Dunbar C."/>
            <person name="Freedman E."/>
            <person name="Gearin G."/>
            <person name="Gellesch M."/>
            <person name="Goldberg J."/>
            <person name="Griggs A."/>
            <person name="Gujja S."/>
            <person name="Heiman D."/>
            <person name="Howarth C."/>
            <person name="Larson L."/>
            <person name="Lui A."/>
            <person name="MacDonald P.J.P."/>
            <person name="Mehta T."/>
            <person name="Montmayeur A."/>
            <person name="Murphy C."/>
            <person name="Neiman D."/>
            <person name="Pearson M."/>
            <person name="Priest M."/>
            <person name="Roberts A."/>
            <person name="Saif S."/>
            <person name="Shea T."/>
            <person name="Shenoy N."/>
            <person name="Sisk P."/>
            <person name="Stolte C."/>
            <person name="Sykes S."/>
            <person name="Wortman J."/>
            <person name="Nusbaum C."/>
            <person name="Birren B."/>
        </authorList>
    </citation>
    <scope>NUCLEOTIDE SEQUENCE [LARGE SCALE GENOMIC DNA]</scope>
    <source>
        <strain evidence="1">Fo47</strain>
    </source>
</reference>
<protein>
    <submittedName>
        <fullName evidence="1">Uncharacterized protein</fullName>
    </submittedName>
</protein>
<dbReference type="EMBL" id="JH717933">
    <property type="protein sequence ID" value="EWZ28163.1"/>
    <property type="molecule type" value="Genomic_DNA"/>
</dbReference>
<evidence type="ECO:0000313" key="1">
    <source>
        <dbReference type="EMBL" id="EWZ28163.1"/>
    </source>
</evidence>
<dbReference type="VEuPathDB" id="FungiDB:FOZG_18127"/>
<organism evidence="1">
    <name type="scientific">Fusarium oxysporum Fo47</name>
    <dbReference type="NCBI Taxonomy" id="660027"/>
    <lineage>
        <taxon>Eukaryota</taxon>
        <taxon>Fungi</taxon>
        <taxon>Dikarya</taxon>
        <taxon>Ascomycota</taxon>
        <taxon>Pezizomycotina</taxon>
        <taxon>Sordariomycetes</taxon>
        <taxon>Hypocreomycetidae</taxon>
        <taxon>Hypocreales</taxon>
        <taxon>Nectriaceae</taxon>
        <taxon>Fusarium</taxon>
        <taxon>Fusarium oxysporum species complex</taxon>
    </lineage>
</organism>
<accession>W9JFB5</accession>
<dbReference type="AlphaFoldDB" id="W9JFB5"/>
<reference evidence="1" key="2">
    <citation type="submission" date="2012-06" db="EMBL/GenBank/DDBJ databases">
        <title>Annotation of the Genome Sequence of Fusarium oxysporum Fo47.</title>
        <authorList>
            <consortium name="The Broad Institute Genomics Platform"/>
            <person name="Ma L.-J."/>
            <person name="Corby-Kistler H."/>
            <person name="Broz K."/>
            <person name="Gale L.R."/>
            <person name="Jonkers W."/>
            <person name="O'Donnell K."/>
            <person name="Ploetz R."/>
            <person name="Steinberg C."/>
            <person name="Schwartz D.C."/>
            <person name="VanEtten H."/>
            <person name="Zhou S."/>
            <person name="Young S.K."/>
            <person name="Zeng Q."/>
            <person name="Gargeya S."/>
            <person name="Fitzgerald M."/>
            <person name="Abouelleil A."/>
            <person name="Alvarado L."/>
            <person name="Chapman S.B."/>
            <person name="Gainer-Dewar J."/>
            <person name="Goldberg J."/>
            <person name="Griggs A."/>
            <person name="Gujja S."/>
            <person name="Hansen M."/>
            <person name="Howarth C."/>
            <person name="Imamovic A."/>
            <person name="Ireland A."/>
            <person name="Larimer J."/>
            <person name="McCowan C."/>
            <person name="Murphy C."/>
            <person name="Pearson M."/>
            <person name="Poon T.W."/>
            <person name="Priest M."/>
            <person name="Roberts A."/>
            <person name="Saif S."/>
            <person name="Shea T."/>
            <person name="Sykes S."/>
            <person name="Wortman J."/>
            <person name="Nusbaum C."/>
            <person name="Birren B."/>
        </authorList>
    </citation>
    <scope>NUCLEOTIDE SEQUENCE</scope>
    <source>
        <strain evidence="1">Fo47</strain>
    </source>
</reference>
<gene>
    <name evidence="1" type="ORF">FOZG_18127</name>
</gene>
<name>W9JFB5_FUSOX</name>